<feature type="compositionally biased region" description="Polar residues" evidence="1">
    <location>
        <begin position="346"/>
        <end position="360"/>
    </location>
</feature>
<feature type="compositionally biased region" description="Basic and acidic residues" evidence="1">
    <location>
        <begin position="657"/>
        <end position="667"/>
    </location>
</feature>
<evidence type="ECO:0000256" key="1">
    <source>
        <dbReference type="SAM" id="MobiDB-lite"/>
    </source>
</evidence>
<feature type="compositionally biased region" description="Basic and acidic residues" evidence="1">
    <location>
        <begin position="282"/>
        <end position="294"/>
    </location>
</feature>
<dbReference type="EMBL" id="RDFA01000004">
    <property type="protein sequence ID" value="RXK48653.1"/>
    <property type="molecule type" value="Genomic_DNA"/>
</dbReference>
<evidence type="ECO:0000313" key="2">
    <source>
        <dbReference type="EMBL" id="RXK48653.1"/>
    </source>
</evidence>
<sequence>MSGKDQSGLGTHYEFFPSVRAGYRPSQRYGTEPLQRPAFGVDLTVEGKQKGGDWEEAEDQPSTDIRLYGPGDVAGIDERQVVRVEPEPDTSTMPPNYFPLVEFDRADLPWLFSPERANPDDDAKVRPWLALVVVEKTNEAVSVEADGRKPLPALSVPQNELPPVTEVWAWAHVQVTGTLTDGELKRVFTGTSDQAVARLLCPRNLDPNTRYVAAVVPTFEPGRRVGLGKQPYESDAEQPTVEPAWDASKESTTTLPIYHQWEFATANEGDFESLARKLEPRQLSEAGVGKREVDLSDPGPPQLEDRDSTFEVGGALMSPGLDQQPLATTKREAMRRLLNDPDSTDTDGTGRSEATSSDGQSEAESDPQADLPVIGPSIYGQWYLPGDAGWGVDDGRPTPPDVPTSGPYVDAWLRELNVDPRWRIPAGYGTEVIQENQERLMEAAWEKFGDLELANERTGRSQLGDLAGSNVRDRFERAGDHLVGVSSRVRDIEQLHREIVAAGRLRDEGALGGHDPDPAVGEVVEQGDDVRAKLGERQFADTLTRQGKLAVSEETKSITSTQGKRKLNELRLGASGGPMRGDGAGALGAAGGTLADPRALNRAAKLASPTFRRLTRSKGKLDRGVSTDAKKATFTERMGESFSFDTERKLGGRFARVSDELPEREASSESSAQTATEAAESADTENAKPASTDGESTDWRLGSQGQVLSLSEAVDELDGKAATVPKALLAVESAREHCTTARQRLDDLDSALAENEGEFTTDAVAAVTERPTVEDHCDAIKRNTFDTLDRQFRKLLAADPAALSPEFTTESKTTELEGIREAHGRLAAAAEHVTDAITSQSDELATVRGKIDAALAAIADIEDGLDALAGAVDSGIPAGATRTATTAADTSAVADAAATTEQVASQPIPLAETSAAVDQQGVLEEFTTVQKETLLSGTSQYPGLLDAGSWAKQRAAWDVHPSMTDREVELGPILAAPEFEQPMYRWLKALDQQYLLPGVGKIPKDTVGALQTNSAFVESFMCGLNHEMARELQWRRYPTDRRGTYFRQFWKYLGSDQKDVTKLHTWGDSALGENRAAGVEDDRVVLLIRGDLLRAYPNTRIYAVKAVKEDKDEGDDTEWDRVPLLPSLRAQAVAEIEDDDVSEDERILGEYSKTELNQSAWDPKEPVFSGKLDPDITFFGFDLTTTEAEGGTIAEGTDDEDLGWFFVLEERVGETRFGYDVASRGDYGSKPYGIDYGPEGNRSTNTMGEDAHGEGAEKGWNGLSWGHLVESEEALEGKKYVRVTEDAPAGGSDPAWAVTEGTEWNEVNDDEWHHDDAAEWGKNSAHMARIAWQLPVRICIHGDDILPEMSGGSGRYRIAADLPEVTLDE</sequence>
<dbReference type="Proteomes" id="UP000289691">
    <property type="component" value="Unassembled WGS sequence"/>
</dbReference>
<comment type="caution">
    <text evidence="2">The sequence shown here is derived from an EMBL/GenBank/DDBJ whole genome shotgun (WGS) entry which is preliminary data.</text>
</comment>
<feature type="region of interest" description="Disordered" evidence="1">
    <location>
        <begin position="1233"/>
        <end position="1259"/>
    </location>
</feature>
<feature type="region of interest" description="Disordered" evidence="1">
    <location>
        <begin position="657"/>
        <end position="700"/>
    </location>
</feature>
<feature type="region of interest" description="Disordered" evidence="1">
    <location>
        <begin position="46"/>
        <end position="71"/>
    </location>
</feature>
<dbReference type="RefSeq" id="WP_129069490.1">
    <property type="nucleotide sequence ID" value="NZ_RDFA01000004.1"/>
</dbReference>
<reference evidence="2 3" key="1">
    <citation type="submission" date="2019-01" db="EMBL/GenBank/DDBJ databases">
        <title>Halorientalis sp. F13-25 a new haloarchaeum isolated from hypersaline water.</title>
        <authorList>
            <person name="Ana D.-V."/>
            <person name="Cristina S.-P."/>
            <person name="Antonio V."/>
        </authorList>
    </citation>
    <scope>NUCLEOTIDE SEQUENCE [LARGE SCALE GENOMIC DNA]</scope>
    <source>
        <strain evidence="2 3">F13-25</strain>
    </source>
</reference>
<evidence type="ECO:0000313" key="3">
    <source>
        <dbReference type="Proteomes" id="UP000289691"/>
    </source>
</evidence>
<name>A0A498KXL5_9EURY</name>
<protein>
    <submittedName>
        <fullName evidence="2">Uncharacterized protein</fullName>
    </submittedName>
</protein>
<proteinExistence type="predicted"/>
<gene>
    <name evidence="2" type="ORF">EAF64_13345</name>
</gene>
<organism evidence="2 3">
    <name type="scientific">Halorientalis pallida</name>
    <dbReference type="NCBI Taxonomy" id="2479928"/>
    <lineage>
        <taxon>Archaea</taxon>
        <taxon>Methanobacteriati</taxon>
        <taxon>Methanobacteriota</taxon>
        <taxon>Stenosarchaea group</taxon>
        <taxon>Halobacteria</taxon>
        <taxon>Halobacteriales</taxon>
        <taxon>Haloarculaceae</taxon>
        <taxon>Halorientalis</taxon>
    </lineage>
</organism>
<feature type="region of interest" description="Disordered" evidence="1">
    <location>
        <begin position="338"/>
        <end position="377"/>
    </location>
</feature>
<keyword evidence="3" id="KW-1185">Reference proteome</keyword>
<feature type="compositionally biased region" description="Low complexity" evidence="1">
    <location>
        <begin position="668"/>
        <end position="681"/>
    </location>
</feature>
<feature type="region of interest" description="Disordered" evidence="1">
    <location>
        <begin position="282"/>
        <end position="307"/>
    </location>
</feature>
<accession>A0A498KXL5</accession>
<dbReference type="OrthoDB" id="242459at2157"/>
<feature type="region of interest" description="Disordered" evidence="1">
    <location>
        <begin position="229"/>
        <end position="248"/>
    </location>
</feature>